<reference evidence="1 2" key="1">
    <citation type="submission" date="2021-06" db="EMBL/GenBank/DDBJ databases">
        <title>Caerostris extrusa draft genome.</title>
        <authorList>
            <person name="Kono N."/>
            <person name="Arakawa K."/>
        </authorList>
    </citation>
    <scope>NUCLEOTIDE SEQUENCE [LARGE SCALE GENOMIC DNA]</scope>
</reference>
<evidence type="ECO:0000313" key="1">
    <source>
        <dbReference type="EMBL" id="GIY28120.1"/>
    </source>
</evidence>
<proteinExistence type="predicted"/>
<keyword evidence="2" id="KW-1185">Reference proteome</keyword>
<name>A0AAV4S396_CAEEX</name>
<organism evidence="1 2">
    <name type="scientific">Caerostris extrusa</name>
    <name type="common">Bark spider</name>
    <name type="synonym">Caerostris bankana</name>
    <dbReference type="NCBI Taxonomy" id="172846"/>
    <lineage>
        <taxon>Eukaryota</taxon>
        <taxon>Metazoa</taxon>
        <taxon>Ecdysozoa</taxon>
        <taxon>Arthropoda</taxon>
        <taxon>Chelicerata</taxon>
        <taxon>Arachnida</taxon>
        <taxon>Araneae</taxon>
        <taxon>Araneomorphae</taxon>
        <taxon>Entelegynae</taxon>
        <taxon>Araneoidea</taxon>
        <taxon>Araneidae</taxon>
        <taxon>Caerostris</taxon>
    </lineage>
</organism>
<dbReference type="EMBL" id="BPLR01008907">
    <property type="protein sequence ID" value="GIY28120.1"/>
    <property type="molecule type" value="Genomic_DNA"/>
</dbReference>
<sequence>MLLRKEEGEEGKGINTRMSLSNTQETIKEVYKIECRSFLLPGGCRIGGVEEWKLSYAVSKQFITGGGKKGGCCVALSWMKYRWKF</sequence>
<evidence type="ECO:0000313" key="2">
    <source>
        <dbReference type="Proteomes" id="UP001054945"/>
    </source>
</evidence>
<protein>
    <submittedName>
        <fullName evidence="1">Uncharacterized protein</fullName>
    </submittedName>
</protein>
<gene>
    <name evidence="1" type="ORF">CEXT_5331</name>
</gene>
<accession>A0AAV4S396</accession>
<comment type="caution">
    <text evidence="1">The sequence shown here is derived from an EMBL/GenBank/DDBJ whole genome shotgun (WGS) entry which is preliminary data.</text>
</comment>
<dbReference type="Proteomes" id="UP001054945">
    <property type="component" value="Unassembled WGS sequence"/>
</dbReference>
<dbReference type="AlphaFoldDB" id="A0AAV4S396"/>